<dbReference type="Pfam" id="PF20684">
    <property type="entry name" value="Fung_rhodopsin"/>
    <property type="match status" value="1"/>
</dbReference>
<name>A0A3D8QP41_9HELO</name>
<comment type="similarity">
    <text evidence="5">Belongs to the SAT4 family.</text>
</comment>
<sequence>MVADLSGPAVMGFEWALFTLAVIMVTIRLIVRVRIQRRKLLLSDIFLVVSVIDAMGLIICDTQSYRLGAMGGSAFTSADSGAAELQQEVTLSKLFPVTKPRLRKALYAVFTFTASAFVCTAFLDTFWCGSDVASNWSTEADACSTFNSLAVFQIDWSTNITSDVMIFLLPFPLLRELRLKPRQIIGLAITFALGAITMAISIARFISVQATSLYNTLYVWSMAEMAVAIIVVSLPALSSLLTRRGQASTNQSYPPNSHYASASGLGSRGTHRKLGSITSGNYSASRSMGHLADENGSDVELNPTKGDPNGIYKRQEVTVESQVLDSKDQRASAAYWESRSQI</sequence>
<organism evidence="9 10">
    <name type="scientific">Coleophoma cylindrospora</name>
    <dbReference type="NCBI Taxonomy" id="1849047"/>
    <lineage>
        <taxon>Eukaryota</taxon>
        <taxon>Fungi</taxon>
        <taxon>Dikarya</taxon>
        <taxon>Ascomycota</taxon>
        <taxon>Pezizomycotina</taxon>
        <taxon>Leotiomycetes</taxon>
        <taxon>Helotiales</taxon>
        <taxon>Dermateaceae</taxon>
        <taxon>Coleophoma</taxon>
    </lineage>
</organism>
<evidence type="ECO:0000256" key="5">
    <source>
        <dbReference type="ARBA" id="ARBA00038359"/>
    </source>
</evidence>
<feature type="domain" description="Rhodopsin" evidence="8">
    <location>
        <begin position="94"/>
        <end position="242"/>
    </location>
</feature>
<dbReference type="PANTHER" id="PTHR33048:SF92">
    <property type="entry name" value="INTEGRAL MEMBRANE PROTEIN"/>
    <property type="match status" value="1"/>
</dbReference>
<dbReference type="EMBL" id="PDLM01000013">
    <property type="protein sequence ID" value="RDW63557.1"/>
    <property type="molecule type" value="Genomic_DNA"/>
</dbReference>
<accession>A0A3D8QP41</accession>
<dbReference type="STRING" id="1849047.A0A3D8QP41"/>
<dbReference type="OrthoDB" id="444631at2759"/>
<dbReference type="GO" id="GO:0016020">
    <property type="term" value="C:membrane"/>
    <property type="evidence" value="ECO:0007669"/>
    <property type="project" value="UniProtKB-SubCell"/>
</dbReference>
<feature type="transmembrane region" description="Helical" evidence="7">
    <location>
        <begin position="12"/>
        <end position="31"/>
    </location>
</feature>
<comment type="subcellular location">
    <subcellularLocation>
        <location evidence="1">Membrane</location>
        <topology evidence="1">Multi-pass membrane protein</topology>
    </subcellularLocation>
</comment>
<protein>
    <recommendedName>
        <fullName evidence="8">Rhodopsin domain-containing protein</fullName>
    </recommendedName>
</protein>
<dbReference type="PANTHER" id="PTHR33048">
    <property type="entry name" value="PTH11-LIKE INTEGRAL MEMBRANE PROTEIN (AFU_ORTHOLOGUE AFUA_5G11245)"/>
    <property type="match status" value="1"/>
</dbReference>
<evidence type="ECO:0000256" key="3">
    <source>
        <dbReference type="ARBA" id="ARBA00022989"/>
    </source>
</evidence>
<reference evidence="9 10" key="1">
    <citation type="journal article" date="2018" name="IMA Fungus">
        <title>IMA Genome-F 9: Draft genome sequence of Annulohypoxylon stygium, Aspergillus mulundensis, Berkeleyomyces basicola (syn. Thielaviopsis basicola), Ceratocystis smalleyi, two Cercospora beticola strains, Coleophoma cylindrospora, Fusarium fracticaudum, Phialophora cf. hyalina, and Morchella septimelata.</title>
        <authorList>
            <person name="Wingfield B.D."/>
            <person name="Bills G.F."/>
            <person name="Dong Y."/>
            <person name="Huang W."/>
            <person name="Nel W.J."/>
            <person name="Swalarsk-Parry B.S."/>
            <person name="Vaghefi N."/>
            <person name="Wilken P.M."/>
            <person name="An Z."/>
            <person name="de Beer Z.W."/>
            <person name="De Vos L."/>
            <person name="Chen L."/>
            <person name="Duong T.A."/>
            <person name="Gao Y."/>
            <person name="Hammerbacher A."/>
            <person name="Kikkert J.R."/>
            <person name="Li Y."/>
            <person name="Li H."/>
            <person name="Li K."/>
            <person name="Li Q."/>
            <person name="Liu X."/>
            <person name="Ma X."/>
            <person name="Naidoo K."/>
            <person name="Pethybridge S.J."/>
            <person name="Sun J."/>
            <person name="Steenkamp E.T."/>
            <person name="van der Nest M.A."/>
            <person name="van Wyk S."/>
            <person name="Wingfield M.J."/>
            <person name="Xiong C."/>
            <person name="Yue Q."/>
            <person name="Zhang X."/>
        </authorList>
    </citation>
    <scope>NUCLEOTIDE SEQUENCE [LARGE SCALE GENOMIC DNA]</scope>
    <source>
        <strain evidence="9 10">BP6252</strain>
    </source>
</reference>
<keyword evidence="2 7" id="KW-0812">Transmembrane</keyword>
<feature type="transmembrane region" description="Helical" evidence="7">
    <location>
        <begin position="218"/>
        <end position="241"/>
    </location>
</feature>
<evidence type="ECO:0000256" key="1">
    <source>
        <dbReference type="ARBA" id="ARBA00004141"/>
    </source>
</evidence>
<dbReference type="Proteomes" id="UP000256645">
    <property type="component" value="Unassembled WGS sequence"/>
</dbReference>
<evidence type="ECO:0000256" key="7">
    <source>
        <dbReference type="SAM" id="Phobius"/>
    </source>
</evidence>
<dbReference type="AlphaFoldDB" id="A0A3D8QP41"/>
<keyword evidence="3 7" id="KW-1133">Transmembrane helix</keyword>
<feature type="transmembrane region" description="Helical" evidence="7">
    <location>
        <begin position="184"/>
        <end position="206"/>
    </location>
</feature>
<feature type="transmembrane region" description="Helical" evidence="7">
    <location>
        <begin position="105"/>
        <end position="127"/>
    </location>
</feature>
<evidence type="ECO:0000256" key="4">
    <source>
        <dbReference type="ARBA" id="ARBA00023136"/>
    </source>
</evidence>
<dbReference type="InterPro" id="IPR049326">
    <property type="entry name" value="Rhodopsin_dom_fungi"/>
</dbReference>
<feature type="region of interest" description="Disordered" evidence="6">
    <location>
        <begin position="247"/>
        <end position="269"/>
    </location>
</feature>
<evidence type="ECO:0000256" key="6">
    <source>
        <dbReference type="SAM" id="MobiDB-lite"/>
    </source>
</evidence>
<evidence type="ECO:0000313" key="9">
    <source>
        <dbReference type="EMBL" id="RDW63557.1"/>
    </source>
</evidence>
<evidence type="ECO:0000313" key="10">
    <source>
        <dbReference type="Proteomes" id="UP000256645"/>
    </source>
</evidence>
<evidence type="ECO:0000259" key="8">
    <source>
        <dbReference type="Pfam" id="PF20684"/>
    </source>
</evidence>
<keyword evidence="4 7" id="KW-0472">Membrane</keyword>
<comment type="caution">
    <text evidence="9">The sequence shown here is derived from an EMBL/GenBank/DDBJ whole genome shotgun (WGS) entry which is preliminary data.</text>
</comment>
<gene>
    <name evidence="9" type="ORF">BP6252_11102</name>
</gene>
<feature type="region of interest" description="Disordered" evidence="6">
    <location>
        <begin position="287"/>
        <end position="311"/>
    </location>
</feature>
<feature type="compositionally biased region" description="Polar residues" evidence="6">
    <location>
        <begin position="247"/>
        <end position="260"/>
    </location>
</feature>
<proteinExistence type="inferred from homology"/>
<dbReference type="InterPro" id="IPR052337">
    <property type="entry name" value="SAT4-like"/>
</dbReference>
<evidence type="ECO:0000256" key="2">
    <source>
        <dbReference type="ARBA" id="ARBA00022692"/>
    </source>
</evidence>
<keyword evidence="10" id="KW-1185">Reference proteome</keyword>